<dbReference type="RefSeq" id="WP_250875619.1">
    <property type="nucleotide sequence ID" value="NZ_JALXFV010000010.1"/>
</dbReference>
<evidence type="ECO:0000313" key="2">
    <source>
        <dbReference type="EMBL" id="MFD1515694.1"/>
    </source>
</evidence>
<gene>
    <name evidence="2" type="ORF">ACFSBT_20640</name>
</gene>
<keyword evidence="1" id="KW-0812">Transmembrane</keyword>
<reference evidence="2 3" key="1">
    <citation type="journal article" date="2019" name="Int. J. Syst. Evol. Microbiol.">
        <title>The Global Catalogue of Microorganisms (GCM) 10K type strain sequencing project: providing services to taxonomists for standard genome sequencing and annotation.</title>
        <authorList>
            <consortium name="The Broad Institute Genomics Platform"/>
            <consortium name="The Broad Institute Genome Sequencing Center for Infectious Disease"/>
            <person name="Wu L."/>
            <person name="Ma J."/>
        </authorList>
    </citation>
    <scope>NUCLEOTIDE SEQUENCE [LARGE SCALE GENOMIC DNA]</scope>
    <source>
        <strain evidence="2 3">CGMCC 1.12563</strain>
    </source>
</reference>
<proteinExistence type="predicted"/>
<sequence length="99" mass="10642">MMQEYADQWQAGEFWDALLGPFVDTLGLPMFALLFFGPLGFAYYNYGGSARITMVLLMICGGLTIALAPPAVARFAVIGLVLALAAVGYIIYTRAVAGR</sequence>
<evidence type="ECO:0000313" key="3">
    <source>
        <dbReference type="Proteomes" id="UP001597187"/>
    </source>
</evidence>
<protein>
    <submittedName>
        <fullName evidence="2">Uncharacterized protein</fullName>
    </submittedName>
</protein>
<organism evidence="2 3">
    <name type="scientific">Halomarina rubra</name>
    <dbReference type="NCBI Taxonomy" id="2071873"/>
    <lineage>
        <taxon>Archaea</taxon>
        <taxon>Methanobacteriati</taxon>
        <taxon>Methanobacteriota</taxon>
        <taxon>Stenosarchaea group</taxon>
        <taxon>Halobacteria</taxon>
        <taxon>Halobacteriales</taxon>
        <taxon>Natronomonadaceae</taxon>
        <taxon>Halomarina</taxon>
    </lineage>
</organism>
<dbReference type="AlphaFoldDB" id="A0ABD6B1N2"/>
<feature type="transmembrane region" description="Helical" evidence="1">
    <location>
        <begin position="26"/>
        <end position="45"/>
    </location>
</feature>
<accession>A0ABD6B1N2</accession>
<feature type="transmembrane region" description="Helical" evidence="1">
    <location>
        <begin position="52"/>
        <end position="69"/>
    </location>
</feature>
<keyword evidence="3" id="KW-1185">Reference proteome</keyword>
<dbReference type="EMBL" id="JBHUDC010000010">
    <property type="protein sequence ID" value="MFD1515694.1"/>
    <property type="molecule type" value="Genomic_DNA"/>
</dbReference>
<keyword evidence="1" id="KW-1133">Transmembrane helix</keyword>
<dbReference type="Proteomes" id="UP001597187">
    <property type="component" value="Unassembled WGS sequence"/>
</dbReference>
<comment type="caution">
    <text evidence="2">The sequence shown here is derived from an EMBL/GenBank/DDBJ whole genome shotgun (WGS) entry which is preliminary data.</text>
</comment>
<keyword evidence="1" id="KW-0472">Membrane</keyword>
<feature type="transmembrane region" description="Helical" evidence="1">
    <location>
        <begin position="75"/>
        <end position="92"/>
    </location>
</feature>
<evidence type="ECO:0000256" key="1">
    <source>
        <dbReference type="SAM" id="Phobius"/>
    </source>
</evidence>
<name>A0ABD6B1N2_9EURY</name>